<gene>
    <name evidence="9" type="ORF">V2S66_32670</name>
</gene>
<dbReference type="Proteomes" id="UP001344658">
    <property type="component" value="Unassembled WGS sequence"/>
</dbReference>
<dbReference type="PANTHER" id="PTHR35007">
    <property type="entry name" value="INTEGRAL MEMBRANE PROTEIN-RELATED"/>
    <property type="match status" value="1"/>
</dbReference>
<keyword evidence="10" id="KW-1185">Reference proteome</keyword>
<comment type="subcellular location">
    <subcellularLocation>
        <location evidence="1">Cell membrane</location>
        <topology evidence="1">Multi-pass membrane protein</topology>
    </subcellularLocation>
</comment>
<name>A0ABU7PLJ6_9ACTN</name>
<sequence length="270" mass="26805">MTAAAGVVHSLGTALAAALASLVAAVPAAADAARRRHALRRLRRALHAGPVRREPGRSPDGARRLLGRWAPVIGAALAPVVLLGGVLGVLAGAGAGIGLRRWLAAREAATGGSEAGEATAPPDPAQLPLCADLLAACLAAGAAPGEAAEAVGRCLDGPLGRALTGVAAELRLGADPAECWDRFGRRPGAQPMGRCLSRASSTGSAPVAEMSRLAADYRAGYGRSAVARARRAAVLATAPLGVCFLPAFLLLGVAPVVMGLAGTVLGTGAR</sequence>
<dbReference type="PANTHER" id="PTHR35007:SF3">
    <property type="entry name" value="POSSIBLE CONSERVED ALANINE RICH MEMBRANE PROTEIN"/>
    <property type="match status" value="1"/>
</dbReference>
<reference evidence="9 10" key="1">
    <citation type="submission" date="2023-12" db="EMBL/GenBank/DDBJ databases">
        <title>Streptomyces sp. V4-01.</title>
        <authorList>
            <person name="Somphong A."/>
            <person name="Phongsopitanun W."/>
        </authorList>
    </citation>
    <scope>NUCLEOTIDE SEQUENCE [LARGE SCALE GENOMIC DNA]</scope>
    <source>
        <strain evidence="9 10">V4-01</strain>
    </source>
</reference>
<feature type="domain" description="Type II secretion system protein GspF" evidence="8">
    <location>
        <begin position="132"/>
        <end position="252"/>
    </location>
</feature>
<evidence type="ECO:0000256" key="5">
    <source>
        <dbReference type="ARBA" id="ARBA00023136"/>
    </source>
</evidence>
<evidence type="ECO:0000256" key="7">
    <source>
        <dbReference type="SAM" id="SignalP"/>
    </source>
</evidence>
<accession>A0ABU7PLJ6</accession>
<dbReference type="RefSeq" id="WP_330800425.1">
    <property type="nucleotide sequence ID" value="NZ_JAZEWV010000051.1"/>
</dbReference>
<keyword evidence="3 6" id="KW-0812">Transmembrane</keyword>
<dbReference type="InterPro" id="IPR018076">
    <property type="entry name" value="T2SS_GspF_dom"/>
</dbReference>
<keyword evidence="7" id="KW-0732">Signal</keyword>
<evidence type="ECO:0000256" key="2">
    <source>
        <dbReference type="ARBA" id="ARBA00022475"/>
    </source>
</evidence>
<feature type="transmembrane region" description="Helical" evidence="6">
    <location>
        <begin position="69"/>
        <end position="97"/>
    </location>
</feature>
<evidence type="ECO:0000256" key="6">
    <source>
        <dbReference type="SAM" id="Phobius"/>
    </source>
</evidence>
<organism evidence="9 10">
    <name type="scientific">Actinacidiphila polyblastidii</name>
    <dbReference type="NCBI Taxonomy" id="3110430"/>
    <lineage>
        <taxon>Bacteria</taxon>
        <taxon>Bacillati</taxon>
        <taxon>Actinomycetota</taxon>
        <taxon>Actinomycetes</taxon>
        <taxon>Kitasatosporales</taxon>
        <taxon>Streptomycetaceae</taxon>
        <taxon>Actinacidiphila</taxon>
    </lineage>
</organism>
<feature type="transmembrane region" description="Helical" evidence="6">
    <location>
        <begin position="233"/>
        <end position="261"/>
    </location>
</feature>
<keyword evidence="4 6" id="KW-1133">Transmembrane helix</keyword>
<evidence type="ECO:0000313" key="9">
    <source>
        <dbReference type="EMBL" id="MEE4546706.1"/>
    </source>
</evidence>
<evidence type="ECO:0000313" key="10">
    <source>
        <dbReference type="Proteomes" id="UP001344658"/>
    </source>
</evidence>
<dbReference type="EMBL" id="JAZEWV010000051">
    <property type="protein sequence ID" value="MEE4546706.1"/>
    <property type="molecule type" value="Genomic_DNA"/>
</dbReference>
<protein>
    <submittedName>
        <fullName evidence="9">Type II secretion system F family protein</fullName>
    </submittedName>
</protein>
<keyword evidence="5 6" id="KW-0472">Membrane</keyword>
<evidence type="ECO:0000256" key="4">
    <source>
        <dbReference type="ARBA" id="ARBA00022989"/>
    </source>
</evidence>
<feature type="chain" id="PRO_5046119767" evidence="7">
    <location>
        <begin position="33"/>
        <end position="270"/>
    </location>
</feature>
<evidence type="ECO:0000256" key="1">
    <source>
        <dbReference type="ARBA" id="ARBA00004651"/>
    </source>
</evidence>
<evidence type="ECO:0000259" key="8">
    <source>
        <dbReference type="Pfam" id="PF00482"/>
    </source>
</evidence>
<proteinExistence type="predicted"/>
<feature type="signal peptide" evidence="7">
    <location>
        <begin position="1"/>
        <end position="32"/>
    </location>
</feature>
<keyword evidence="2" id="KW-1003">Cell membrane</keyword>
<dbReference type="Pfam" id="PF00482">
    <property type="entry name" value="T2SSF"/>
    <property type="match status" value="1"/>
</dbReference>
<comment type="caution">
    <text evidence="9">The sequence shown here is derived from an EMBL/GenBank/DDBJ whole genome shotgun (WGS) entry which is preliminary data.</text>
</comment>
<evidence type="ECO:0000256" key="3">
    <source>
        <dbReference type="ARBA" id="ARBA00022692"/>
    </source>
</evidence>